<sequence length="154" mass="18106">MVITELGITPASSRRDLFLFQVDAYFLERRWRCDRDFCERWWGESLRHWFEFDRNHQPRAFIAGTMDMCINGTISIRHGRHRARWLLQLGLDKIPLYVDETSAGRLLRDGAGEPALEDYSLSLNRRLLPKGQPLIDVASFPASIEQPRRYATRR</sequence>
<dbReference type="RefSeq" id="WP_183411590.1">
    <property type="nucleotide sequence ID" value="NZ_JACHWY010000003.1"/>
</dbReference>
<keyword evidence="2" id="KW-1185">Reference proteome</keyword>
<proteinExistence type="predicted"/>
<reference evidence="1 2" key="1">
    <citation type="submission" date="2020-08" db="EMBL/GenBank/DDBJ databases">
        <title>Genomic Encyclopedia of Type Strains, Phase III (KMG-III): the genomes of soil and plant-associated and newly described type strains.</title>
        <authorList>
            <person name="Whitman W."/>
        </authorList>
    </citation>
    <scope>NUCLEOTIDE SEQUENCE [LARGE SCALE GENOMIC DNA]</scope>
    <source>
        <strain evidence="1 2">CECT 8654</strain>
    </source>
</reference>
<organism evidence="1 2">
    <name type="scientific">Litorivivens lipolytica</name>
    <dbReference type="NCBI Taxonomy" id="1524264"/>
    <lineage>
        <taxon>Bacteria</taxon>
        <taxon>Pseudomonadati</taxon>
        <taxon>Pseudomonadota</taxon>
        <taxon>Gammaproteobacteria</taxon>
        <taxon>Litorivivens</taxon>
    </lineage>
</organism>
<dbReference type="EMBL" id="JACHWY010000003">
    <property type="protein sequence ID" value="MBB3048834.1"/>
    <property type="molecule type" value="Genomic_DNA"/>
</dbReference>
<accession>A0A7W4W7G2</accession>
<gene>
    <name evidence="1" type="ORF">FHR99_003108</name>
</gene>
<dbReference type="AlphaFoldDB" id="A0A7W4W7G2"/>
<name>A0A7W4W7G2_9GAMM</name>
<evidence type="ECO:0000313" key="2">
    <source>
        <dbReference type="Proteomes" id="UP000537130"/>
    </source>
</evidence>
<comment type="caution">
    <text evidence="1">The sequence shown here is derived from an EMBL/GenBank/DDBJ whole genome shotgun (WGS) entry which is preliminary data.</text>
</comment>
<evidence type="ECO:0000313" key="1">
    <source>
        <dbReference type="EMBL" id="MBB3048834.1"/>
    </source>
</evidence>
<protein>
    <submittedName>
        <fullName evidence="1">Uncharacterized protein</fullName>
    </submittedName>
</protein>
<dbReference type="Proteomes" id="UP000537130">
    <property type="component" value="Unassembled WGS sequence"/>
</dbReference>